<evidence type="ECO:0000313" key="2">
    <source>
        <dbReference type="EMBL" id="AUR51709.1"/>
    </source>
</evidence>
<dbReference type="RefSeq" id="WP_102951008.1">
    <property type="nucleotide sequence ID" value="NZ_CP024847.1"/>
</dbReference>
<dbReference type="KEGG" id="nba:CUN60_05170"/>
<dbReference type="InterPro" id="IPR015915">
    <property type="entry name" value="Kelch-typ_b-propeller"/>
</dbReference>
<protein>
    <recommendedName>
        <fullName evidence="4">Galactose oxidase</fullName>
    </recommendedName>
</protein>
<dbReference type="Gene3D" id="2.120.10.80">
    <property type="entry name" value="Kelch-type beta propeller"/>
    <property type="match status" value="3"/>
</dbReference>
<dbReference type="Proteomes" id="UP000236655">
    <property type="component" value="Chromosome"/>
</dbReference>
<reference evidence="3" key="1">
    <citation type="submission" date="2017-11" db="EMBL/GenBank/DDBJ databases">
        <authorList>
            <person name="Chan K.G."/>
            <person name="Lee L.S."/>
        </authorList>
    </citation>
    <scope>NUCLEOTIDE SEQUENCE [LARGE SCALE GENOMIC DNA]</scope>
    <source>
        <strain evidence="3">DSM 100970</strain>
    </source>
</reference>
<feature type="signal peptide" evidence="1">
    <location>
        <begin position="1"/>
        <end position="18"/>
    </location>
</feature>
<evidence type="ECO:0000256" key="1">
    <source>
        <dbReference type="SAM" id="SignalP"/>
    </source>
</evidence>
<keyword evidence="1" id="KW-0732">Signal</keyword>
<evidence type="ECO:0008006" key="4">
    <source>
        <dbReference type="Google" id="ProtNLM"/>
    </source>
</evidence>
<feature type="chain" id="PRO_5014437743" description="Galactose oxidase" evidence="1">
    <location>
        <begin position="19"/>
        <end position="467"/>
    </location>
</feature>
<dbReference type="PANTHER" id="PTHR23244">
    <property type="entry name" value="KELCH REPEAT DOMAIN"/>
    <property type="match status" value="1"/>
</dbReference>
<dbReference type="AlphaFoldDB" id="A0A2I7N5H6"/>
<organism evidence="2 3">
    <name type="scientific">Aquella oligotrophica</name>
    <dbReference type="NCBI Taxonomy" id="2067065"/>
    <lineage>
        <taxon>Bacteria</taxon>
        <taxon>Pseudomonadati</taxon>
        <taxon>Pseudomonadota</taxon>
        <taxon>Betaproteobacteria</taxon>
        <taxon>Neisseriales</taxon>
        <taxon>Neisseriaceae</taxon>
        <taxon>Aquella</taxon>
    </lineage>
</organism>
<proteinExistence type="predicted"/>
<accession>A0A2I7N5H6</accession>
<name>A0A2I7N5H6_9NEIS</name>
<dbReference type="PROSITE" id="PS51257">
    <property type="entry name" value="PROKAR_LIPOPROTEIN"/>
    <property type="match status" value="1"/>
</dbReference>
<sequence>MKLKTLFLLLNTSILLIACGSGSSSSTSTSSGWSWVGGSNQVNSYGTYGSLGISASSNLPGARYIAVSWVDNDGNFWLFGGSGYAASGNSGNLNDLWEYNPNNKTWTWQGGSNQTNAYGVYGVQGVAASTNIPGARLGAVSWRDSQGNFWLFGGFGNGEAGIPGALNDLWKFNPSTKLWTWVNGSKEPGETGIYGIQGVSSSLNSPAARLGPIGWADNTDNLWLFGGSNDLTTLNDFNDLWKYDINTNQWTWMSGESTLNNPGIYNIQGISSTNSQPGSRIDAISWYESNGTMWLFGGSGFDGIGTRGLLNDLWKYEPLTNRWTWMSGNNMANSYGTYGMLGISTPNTIPGAREHRVPIAWAANSSKLLMFAADGYSSNDKGLLNDLWSYNPSNNQWTWLSGSNESNAYSTYGSLGMSGATNYPGARMDSVGWVDANGNLWIFGGKGNAESANGYLNDLWKFTLPIN</sequence>
<evidence type="ECO:0000313" key="3">
    <source>
        <dbReference type="Proteomes" id="UP000236655"/>
    </source>
</evidence>
<keyword evidence="3" id="KW-1185">Reference proteome</keyword>
<gene>
    <name evidence="2" type="ORF">CUN60_05170</name>
</gene>
<dbReference type="SUPFAM" id="SSF117281">
    <property type="entry name" value="Kelch motif"/>
    <property type="match status" value="1"/>
</dbReference>
<dbReference type="OrthoDB" id="103335at2"/>
<dbReference type="EMBL" id="CP024847">
    <property type="protein sequence ID" value="AUR51709.1"/>
    <property type="molecule type" value="Genomic_DNA"/>
</dbReference>